<comment type="caution">
    <text evidence="2">The sequence shown here is derived from an EMBL/GenBank/DDBJ whole genome shotgun (WGS) entry which is preliminary data.</text>
</comment>
<organism evidence="2 3">
    <name type="scientific">Meganyctiphanes norvegica</name>
    <name type="common">Northern krill</name>
    <name type="synonym">Thysanopoda norvegica</name>
    <dbReference type="NCBI Taxonomy" id="48144"/>
    <lineage>
        <taxon>Eukaryota</taxon>
        <taxon>Metazoa</taxon>
        <taxon>Ecdysozoa</taxon>
        <taxon>Arthropoda</taxon>
        <taxon>Crustacea</taxon>
        <taxon>Multicrustacea</taxon>
        <taxon>Malacostraca</taxon>
        <taxon>Eumalacostraca</taxon>
        <taxon>Eucarida</taxon>
        <taxon>Euphausiacea</taxon>
        <taxon>Euphausiidae</taxon>
        <taxon>Meganyctiphanes</taxon>
    </lineage>
</organism>
<feature type="non-terminal residue" evidence="2">
    <location>
        <position position="241"/>
    </location>
</feature>
<name>A0AAV2SRS3_MEGNR</name>
<keyword evidence="1" id="KW-0472">Membrane</keyword>
<keyword evidence="1" id="KW-1133">Transmembrane helix</keyword>
<accession>A0AAV2SRS3</accession>
<feature type="transmembrane region" description="Helical" evidence="1">
    <location>
        <begin position="79"/>
        <end position="95"/>
    </location>
</feature>
<keyword evidence="3" id="KW-1185">Reference proteome</keyword>
<evidence type="ECO:0000256" key="1">
    <source>
        <dbReference type="SAM" id="Phobius"/>
    </source>
</evidence>
<reference evidence="2 3" key="1">
    <citation type="submission" date="2024-05" db="EMBL/GenBank/DDBJ databases">
        <authorList>
            <person name="Wallberg A."/>
        </authorList>
    </citation>
    <scope>NUCLEOTIDE SEQUENCE [LARGE SCALE GENOMIC DNA]</scope>
</reference>
<sequence length="241" mass="27375">MKEWVVRTKFQAATILVRTLLCALTLCLTLLEPLLVYFYAHATVYWVDALDIGVQSVSWLVHLGYLGTLKHRLGRGTRGVAPVILSWLTVFVVSINSTRTYWYRIDGPTPVIENITRWSSLTQLILQILYLITLFPKGHAGTSQYQTLSREPNERTPLIETSYSDYSRFHEAADPYNLGIAEDGVNFLSYMTFHWVNGLMEKGSLGLLKTQDDLHDLPLQLRTDVIAHKVTLAPLSSRPRP</sequence>
<gene>
    <name evidence="2" type="ORF">MNOR_LOCUS38965</name>
</gene>
<evidence type="ECO:0000313" key="2">
    <source>
        <dbReference type="EMBL" id="CAL4219410.1"/>
    </source>
</evidence>
<proteinExistence type="predicted"/>
<dbReference type="AlphaFoldDB" id="A0AAV2SRS3"/>
<protein>
    <submittedName>
        <fullName evidence="2">Uncharacterized protein</fullName>
    </submittedName>
</protein>
<feature type="transmembrane region" description="Helical" evidence="1">
    <location>
        <begin position="12"/>
        <end position="39"/>
    </location>
</feature>
<evidence type="ECO:0000313" key="3">
    <source>
        <dbReference type="Proteomes" id="UP001497623"/>
    </source>
</evidence>
<dbReference type="EMBL" id="CAXKWB010094806">
    <property type="protein sequence ID" value="CAL4219410.1"/>
    <property type="molecule type" value="Genomic_DNA"/>
</dbReference>
<keyword evidence="1" id="KW-0812">Transmembrane</keyword>
<dbReference type="Proteomes" id="UP001497623">
    <property type="component" value="Unassembled WGS sequence"/>
</dbReference>